<dbReference type="Proteomes" id="UP000307720">
    <property type="component" value="Unassembled WGS sequence"/>
</dbReference>
<evidence type="ECO:0000313" key="1">
    <source>
        <dbReference type="EMBL" id="TGX96470.1"/>
    </source>
</evidence>
<evidence type="ECO:0000313" key="2">
    <source>
        <dbReference type="Proteomes" id="UP000307720"/>
    </source>
</evidence>
<organism evidence="1 2">
    <name type="scientific">Hominisplanchenecus murintestinalis</name>
    <dbReference type="NCBI Taxonomy" id="2941517"/>
    <lineage>
        <taxon>Bacteria</taxon>
        <taxon>Bacillati</taxon>
        <taxon>Bacillota</taxon>
        <taxon>Clostridia</taxon>
        <taxon>Lachnospirales</taxon>
        <taxon>Lachnospiraceae</taxon>
        <taxon>Hominisplanchenecus</taxon>
    </lineage>
</organism>
<comment type="caution">
    <text evidence="1">The sequence shown here is derived from an EMBL/GenBank/DDBJ whole genome shotgun (WGS) entry which is preliminary data.</text>
</comment>
<name>A0AC61QVJ0_9FIRM</name>
<protein>
    <submittedName>
        <fullName evidence="1">Uncharacterized protein</fullName>
    </submittedName>
</protein>
<reference evidence="1" key="1">
    <citation type="submission" date="2019-04" db="EMBL/GenBank/DDBJ databases">
        <title>Microbes associate with the intestines of laboratory mice.</title>
        <authorList>
            <person name="Navarre W."/>
            <person name="Wong E."/>
            <person name="Huang K."/>
            <person name="Tropini C."/>
            <person name="Ng K."/>
            <person name="Yu B."/>
        </authorList>
    </citation>
    <scope>NUCLEOTIDE SEQUENCE</scope>
    <source>
        <strain evidence="1">NM72_1-8</strain>
    </source>
</reference>
<proteinExistence type="predicted"/>
<accession>A0AC61QVJ0</accession>
<dbReference type="EMBL" id="SRZB01000061">
    <property type="protein sequence ID" value="TGX96470.1"/>
    <property type="molecule type" value="Genomic_DNA"/>
</dbReference>
<gene>
    <name evidence="1" type="ORF">E5357_16040</name>
</gene>
<keyword evidence="2" id="KW-1185">Reference proteome</keyword>
<sequence>MDLHKEMLKVMEQKKFLTIYENGNLEEGYTGLVLQTSDNEILMKNIDFYGNEDGYCVRRIENIVCYNTGGMDIYRKRQLWEEKKHSHVMENFFVEEENLMTGMLAYAIKNREPVFAFCEECVYAGWVCGYSDEIVILNELTPYGEDEGELWLKREYIDALETGSPDLQIRKKFWEKEVPKCDGRPEKSFYRKLKKYKGSLQLFEIYADSDWENCYVGTIEYVTKKELAIKHIDSEGHYDGYVVLTLEAVMCICQKSRYLSKIQKNNKCDTTQIKLEMDGENLSDEVLRFAQRKSLPVFLEIGTQGYYGDIEQWTEEWIQLRAVDLLGNGKGTFWILREWIDRIWVDNQILREVWQMACDKHDLVRI</sequence>